<dbReference type="EMBL" id="BAAANT010000044">
    <property type="protein sequence ID" value="GAA2154976.1"/>
    <property type="molecule type" value="Genomic_DNA"/>
</dbReference>
<comment type="caution">
    <text evidence="2">The sequence shown here is derived from an EMBL/GenBank/DDBJ whole genome shotgun (WGS) entry which is preliminary data.</text>
</comment>
<reference evidence="2 3" key="1">
    <citation type="journal article" date="2019" name="Int. J. Syst. Evol. Microbiol.">
        <title>The Global Catalogue of Microorganisms (GCM) 10K type strain sequencing project: providing services to taxonomists for standard genome sequencing and annotation.</title>
        <authorList>
            <consortium name="The Broad Institute Genomics Platform"/>
            <consortium name="The Broad Institute Genome Sequencing Center for Infectious Disease"/>
            <person name="Wu L."/>
            <person name="Ma J."/>
        </authorList>
    </citation>
    <scope>NUCLEOTIDE SEQUENCE [LARGE SCALE GENOMIC DNA]</scope>
    <source>
        <strain evidence="2 3">JCM 14560</strain>
    </source>
</reference>
<accession>A0ABN3A735</accession>
<keyword evidence="3" id="KW-1185">Reference proteome</keyword>
<proteinExistence type="predicted"/>
<evidence type="ECO:0000256" key="1">
    <source>
        <dbReference type="SAM" id="MobiDB-lite"/>
    </source>
</evidence>
<dbReference type="Proteomes" id="UP001422759">
    <property type="component" value="Unassembled WGS sequence"/>
</dbReference>
<protein>
    <recommendedName>
        <fullName evidence="4">Transposase</fullName>
    </recommendedName>
</protein>
<evidence type="ECO:0000313" key="3">
    <source>
        <dbReference type="Proteomes" id="UP001422759"/>
    </source>
</evidence>
<name>A0ABN3A735_9ACTN</name>
<sequence>MIFIDCEHMKVRDGQVANRPIYVAPQRTQSPDWEAENWASTSTAARKPMTGPSRAGRRSGVGCGFLAVLGDAELFTDAQGFFELVSG</sequence>
<evidence type="ECO:0008006" key="4">
    <source>
        <dbReference type="Google" id="ProtNLM"/>
    </source>
</evidence>
<organism evidence="2 3">
    <name type="scientific">Kitasatospora kazusensis</name>
    <dbReference type="NCBI Taxonomy" id="407974"/>
    <lineage>
        <taxon>Bacteria</taxon>
        <taxon>Bacillati</taxon>
        <taxon>Actinomycetota</taxon>
        <taxon>Actinomycetes</taxon>
        <taxon>Kitasatosporales</taxon>
        <taxon>Streptomycetaceae</taxon>
        <taxon>Kitasatospora</taxon>
    </lineage>
</organism>
<evidence type="ECO:0000313" key="2">
    <source>
        <dbReference type="EMBL" id="GAA2154976.1"/>
    </source>
</evidence>
<feature type="region of interest" description="Disordered" evidence="1">
    <location>
        <begin position="33"/>
        <end position="57"/>
    </location>
</feature>
<gene>
    <name evidence="2" type="ORF">GCM10009760_54450</name>
</gene>